<gene>
    <name evidence="5" type="ORF">H9824_09300</name>
</gene>
<feature type="compositionally biased region" description="Basic and acidic residues" evidence="2">
    <location>
        <begin position="539"/>
        <end position="551"/>
    </location>
</feature>
<dbReference type="Proteomes" id="UP000886851">
    <property type="component" value="Unassembled WGS sequence"/>
</dbReference>
<evidence type="ECO:0000256" key="3">
    <source>
        <dbReference type="SAM" id="Phobius"/>
    </source>
</evidence>
<dbReference type="SUPFAM" id="SSF56925">
    <property type="entry name" value="OMPA-like"/>
    <property type="match status" value="1"/>
</dbReference>
<dbReference type="SUPFAM" id="SSF103088">
    <property type="entry name" value="OmpA-like"/>
    <property type="match status" value="1"/>
</dbReference>
<evidence type="ECO:0000313" key="6">
    <source>
        <dbReference type="Proteomes" id="UP000886851"/>
    </source>
</evidence>
<feature type="region of interest" description="Disordered" evidence="2">
    <location>
        <begin position="526"/>
        <end position="551"/>
    </location>
</feature>
<dbReference type="PROSITE" id="PS51123">
    <property type="entry name" value="OMPA_2"/>
    <property type="match status" value="1"/>
</dbReference>
<dbReference type="Gene3D" id="3.30.1330.60">
    <property type="entry name" value="OmpA-like domain"/>
    <property type="match status" value="1"/>
</dbReference>
<comment type="caution">
    <text evidence="5">The sequence shown here is derived from an EMBL/GenBank/DDBJ whole genome shotgun (WGS) entry which is preliminary data.</text>
</comment>
<accession>A0A9D2CLT0</accession>
<dbReference type="InterPro" id="IPR050330">
    <property type="entry name" value="Bact_OuterMem_StrucFunc"/>
</dbReference>
<organism evidence="5 6">
    <name type="scientific">Candidatus Bacteroides pullicola</name>
    <dbReference type="NCBI Taxonomy" id="2838475"/>
    <lineage>
        <taxon>Bacteria</taxon>
        <taxon>Pseudomonadati</taxon>
        <taxon>Bacteroidota</taxon>
        <taxon>Bacteroidia</taxon>
        <taxon>Bacteroidales</taxon>
        <taxon>Bacteroidaceae</taxon>
        <taxon>Bacteroides</taxon>
    </lineage>
</organism>
<feature type="compositionally biased region" description="Basic and acidic residues" evidence="2">
    <location>
        <begin position="423"/>
        <end position="433"/>
    </location>
</feature>
<feature type="transmembrane region" description="Helical" evidence="3">
    <location>
        <begin position="32"/>
        <end position="55"/>
    </location>
</feature>
<evidence type="ECO:0000256" key="2">
    <source>
        <dbReference type="SAM" id="MobiDB-lite"/>
    </source>
</evidence>
<dbReference type="InterPro" id="IPR011250">
    <property type="entry name" value="OMP/PagP_B-barrel"/>
</dbReference>
<evidence type="ECO:0000256" key="1">
    <source>
        <dbReference type="PROSITE-ProRule" id="PRU00473"/>
    </source>
</evidence>
<dbReference type="AlphaFoldDB" id="A0A9D2CLT0"/>
<feature type="domain" description="OmpA-like" evidence="4">
    <location>
        <begin position="441"/>
        <end position="551"/>
    </location>
</feature>
<keyword evidence="1 3" id="KW-0472">Membrane</keyword>
<evidence type="ECO:0000313" key="5">
    <source>
        <dbReference type="EMBL" id="HIY88884.1"/>
    </source>
</evidence>
<sequence length="551" mass="59525">MMKCNGNMAAIGQRPANPGVCGQGNPGGGRAVALVSFRMLACVFLFMSVPLSASAVETGTFSDRHPLFLPLVLGLSLLAVAVLTGVVVWQYGQIRRKNGYIIRYLHLYLGLKYKDNPSLRPRHPEEKLNQFEIIELMHLLKKMLCACFLFMAVIPMAAQEGDAQDAENTSSWYVGLQGGVPFGTSTFSSFGADKTRAGFDAGLYGGYRFNPVLSLEAQAAWGRVNQSAESCCAGYWLGADGHRYEAAVAGMDGWRYADLKSGTFTQRYGLQLNVNLLGFFPKTRHGRWSLELSPHVAAMGTKSTIQTISGGTDVLKGGIRWHFGAGGNVQAAYRITSCVSVGVYSGITCLTGDPMDGMPEYLHKSNFIWESGIRLGFSLGGRKARKPAEILPATPLEPATPVRTECDERTEQPETVVKVEETPAKTDTAETAEKVSVSSPTGGVEGASFPVIHFPFDGTEITDSELPKARRILAILKENPGMSVTLTGWCDTQGSQAVNERVSLRRAGALKAWLVDNGIDASRIRTVGRGSDTQAPSAREARRVETDPGIN</sequence>
<dbReference type="CDD" id="cd07185">
    <property type="entry name" value="OmpA_C-like"/>
    <property type="match status" value="1"/>
</dbReference>
<feature type="transmembrane region" description="Helical" evidence="3">
    <location>
        <begin position="67"/>
        <end position="89"/>
    </location>
</feature>
<keyword evidence="3" id="KW-0812">Transmembrane</keyword>
<dbReference type="PANTHER" id="PTHR30329:SF21">
    <property type="entry name" value="LIPOPROTEIN YIAD-RELATED"/>
    <property type="match status" value="1"/>
</dbReference>
<dbReference type="EMBL" id="DXCV01000061">
    <property type="protein sequence ID" value="HIY88884.1"/>
    <property type="molecule type" value="Genomic_DNA"/>
</dbReference>
<dbReference type="PANTHER" id="PTHR30329">
    <property type="entry name" value="STATOR ELEMENT OF FLAGELLAR MOTOR COMPLEX"/>
    <property type="match status" value="1"/>
</dbReference>
<dbReference type="Gene3D" id="2.40.160.20">
    <property type="match status" value="1"/>
</dbReference>
<reference evidence="5" key="1">
    <citation type="journal article" date="2021" name="PeerJ">
        <title>Extensive microbial diversity within the chicken gut microbiome revealed by metagenomics and culture.</title>
        <authorList>
            <person name="Gilroy R."/>
            <person name="Ravi A."/>
            <person name="Getino M."/>
            <person name="Pursley I."/>
            <person name="Horton D.L."/>
            <person name="Alikhan N.F."/>
            <person name="Baker D."/>
            <person name="Gharbi K."/>
            <person name="Hall N."/>
            <person name="Watson M."/>
            <person name="Adriaenssens E.M."/>
            <person name="Foster-Nyarko E."/>
            <person name="Jarju S."/>
            <person name="Secka A."/>
            <person name="Antonio M."/>
            <person name="Oren A."/>
            <person name="Chaudhuri R.R."/>
            <person name="La Ragione R."/>
            <person name="Hildebrand F."/>
            <person name="Pallen M.J."/>
        </authorList>
    </citation>
    <scope>NUCLEOTIDE SEQUENCE</scope>
    <source>
        <strain evidence="5">Gambia2-208</strain>
    </source>
</reference>
<feature type="region of interest" description="Disordered" evidence="2">
    <location>
        <begin position="423"/>
        <end position="442"/>
    </location>
</feature>
<protein>
    <submittedName>
        <fullName evidence="5">OmpA family protein</fullName>
    </submittedName>
</protein>
<dbReference type="InterPro" id="IPR036737">
    <property type="entry name" value="OmpA-like_sf"/>
</dbReference>
<reference evidence="5" key="2">
    <citation type="submission" date="2021-04" db="EMBL/GenBank/DDBJ databases">
        <authorList>
            <person name="Gilroy R."/>
        </authorList>
    </citation>
    <scope>NUCLEOTIDE SEQUENCE</scope>
    <source>
        <strain evidence="5">Gambia2-208</strain>
    </source>
</reference>
<keyword evidence="3" id="KW-1133">Transmembrane helix</keyword>
<feature type="transmembrane region" description="Helical" evidence="3">
    <location>
        <begin position="139"/>
        <end position="158"/>
    </location>
</feature>
<evidence type="ECO:0000259" key="4">
    <source>
        <dbReference type="PROSITE" id="PS51123"/>
    </source>
</evidence>
<proteinExistence type="predicted"/>
<dbReference type="InterPro" id="IPR006665">
    <property type="entry name" value="OmpA-like"/>
</dbReference>
<dbReference type="GO" id="GO:0016020">
    <property type="term" value="C:membrane"/>
    <property type="evidence" value="ECO:0007669"/>
    <property type="project" value="UniProtKB-UniRule"/>
</dbReference>
<name>A0A9D2CLT0_9BACE</name>
<dbReference type="Pfam" id="PF00691">
    <property type="entry name" value="OmpA"/>
    <property type="match status" value="1"/>
</dbReference>